<protein>
    <recommendedName>
        <fullName evidence="5">Elongator complex protein 5</fullName>
    </recommendedName>
</protein>
<dbReference type="GO" id="GO:0016747">
    <property type="term" value="F:acyltransferase activity, transferring groups other than amino-acyl groups"/>
    <property type="evidence" value="ECO:0007669"/>
    <property type="project" value="InterPro"/>
</dbReference>
<feature type="compositionally biased region" description="Acidic residues" evidence="9">
    <location>
        <begin position="325"/>
        <end position="341"/>
    </location>
</feature>
<evidence type="ECO:0000256" key="6">
    <source>
        <dbReference type="ARBA" id="ARBA00022490"/>
    </source>
</evidence>
<dbReference type="GO" id="GO:0005634">
    <property type="term" value="C:nucleus"/>
    <property type="evidence" value="ECO:0007669"/>
    <property type="project" value="UniProtKB-SubCell"/>
</dbReference>
<dbReference type="Gene3D" id="3.40.630.30">
    <property type="match status" value="1"/>
</dbReference>
<dbReference type="InterPro" id="IPR000182">
    <property type="entry name" value="GNAT_dom"/>
</dbReference>
<keyword evidence="6" id="KW-0963">Cytoplasm</keyword>
<dbReference type="PANTHER" id="PTHR15641">
    <property type="entry name" value="ELONGATOR COMPLEX PROTEIN 5"/>
    <property type="match status" value="1"/>
</dbReference>
<evidence type="ECO:0000256" key="7">
    <source>
        <dbReference type="ARBA" id="ARBA00022694"/>
    </source>
</evidence>
<comment type="subcellular location">
    <subcellularLocation>
        <location evidence="2">Cytoplasm</location>
    </subcellularLocation>
    <subcellularLocation>
        <location evidence="1">Nucleus</location>
    </subcellularLocation>
</comment>
<organism evidence="12 13">
    <name type="scientific">Mycena chlorophos</name>
    <name type="common">Agaric fungus</name>
    <name type="synonym">Agaricus chlorophos</name>
    <dbReference type="NCBI Taxonomy" id="658473"/>
    <lineage>
        <taxon>Eukaryota</taxon>
        <taxon>Fungi</taxon>
        <taxon>Dikarya</taxon>
        <taxon>Basidiomycota</taxon>
        <taxon>Agaricomycotina</taxon>
        <taxon>Agaricomycetes</taxon>
        <taxon>Agaricomycetidae</taxon>
        <taxon>Agaricales</taxon>
        <taxon>Marasmiineae</taxon>
        <taxon>Mycenaceae</taxon>
        <taxon>Mycena</taxon>
    </lineage>
</organism>
<dbReference type="InterPro" id="IPR019519">
    <property type="entry name" value="Elp5"/>
</dbReference>
<dbReference type="PANTHER" id="PTHR15641:SF1">
    <property type="entry name" value="ELONGATOR COMPLEX PROTEIN 5"/>
    <property type="match status" value="1"/>
</dbReference>
<evidence type="ECO:0000256" key="9">
    <source>
        <dbReference type="SAM" id="MobiDB-lite"/>
    </source>
</evidence>
<dbReference type="InterPro" id="IPR016181">
    <property type="entry name" value="Acyl_CoA_acyltransferase"/>
</dbReference>
<evidence type="ECO:0000259" key="11">
    <source>
        <dbReference type="Pfam" id="PF00583"/>
    </source>
</evidence>
<feature type="domain" description="N-acetyltransferase" evidence="11">
    <location>
        <begin position="114"/>
        <end position="188"/>
    </location>
</feature>
<keyword evidence="10" id="KW-0812">Transmembrane</keyword>
<keyword evidence="7" id="KW-0819">tRNA processing</keyword>
<dbReference type="OrthoDB" id="2564232at2759"/>
<keyword evidence="13" id="KW-1185">Reference proteome</keyword>
<comment type="caution">
    <text evidence="12">The sequence shown here is derived from an EMBL/GenBank/DDBJ whole genome shotgun (WGS) entry which is preliminary data.</text>
</comment>
<keyword evidence="10" id="KW-0472">Membrane</keyword>
<dbReference type="GO" id="GO:0000049">
    <property type="term" value="F:tRNA binding"/>
    <property type="evidence" value="ECO:0007669"/>
    <property type="project" value="TreeGrafter"/>
</dbReference>
<dbReference type="AlphaFoldDB" id="A0A8H6WAL3"/>
<evidence type="ECO:0000256" key="2">
    <source>
        <dbReference type="ARBA" id="ARBA00004496"/>
    </source>
</evidence>
<proteinExistence type="inferred from homology"/>
<dbReference type="GO" id="GO:0005829">
    <property type="term" value="C:cytosol"/>
    <property type="evidence" value="ECO:0007669"/>
    <property type="project" value="TreeGrafter"/>
</dbReference>
<dbReference type="SUPFAM" id="SSF55729">
    <property type="entry name" value="Acyl-CoA N-acyltransferases (Nat)"/>
    <property type="match status" value="1"/>
</dbReference>
<accession>A0A8H6WAL3</accession>
<feature type="transmembrane region" description="Helical" evidence="10">
    <location>
        <begin position="40"/>
        <end position="57"/>
    </location>
</feature>
<keyword evidence="10" id="KW-1133">Transmembrane helix</keyword>
<gene>
    <name evidence="12" type="ORF">HMN09_00638500</name>
</gene>
<evidence type="ECO:0000256" key="1">
    <source>
        <dbReference type="ARBA" id="ARBA00004123"/>
    </source>
</evidence>
<evidence type="ECO:0000256" key="4">
    <source>
        <dbReference type="ARBA" id="ARBA00009567"/>
    </source>
</evidence>
<dbReference type="EMBL" id="JACAZE010000007">
    <property type="protein sequence ID" value="KAF7310952.1"/>
    <property type="molecule type" value="Genomic_DNA"/>
</dbReference>
<comment type="pathway">
    <text evidence="3">tRNA modification; 5-methoxycarbonylmethyl-2-thiouridine-tRNA biosynthesis.</text>
</comment>
<evidence type="ECO:0000313" key="13">
    <source>
        <dbReference type="Proteomes" id="UP000613580"/>
    </source>
</evidence>
<evidence type="ECO:0000256" key="8">
    <source>
        <dbReference type="ARBA" id="ARBA00023242"/>
    </source>
</evidence>
<evidence type="ECO:0000256" key="5">
    <source>
        <dbReference type="ARBA" id="ARBA00020264"/>
    </source>
</evidence>
<comment type="similarity">
    <text evidence="4">Belongs to the ELP5 family.</text>
</comment>
<dbReference type="UniPathway" id="UPA00988"/>
<evidence type="ECO:0000256" key="10">
    <source>
        <dbReference type="SAM" id="Phobius"/>
    </source>
</evidence>
<reference evidence="12" key="1">
    <citation type="submission" date="2020-05" db="EMBL/GenBank/DDBJ databases">
        <title>Mycena genomes resolve the evolution of fungal bioluminescence.</title>
        <authorList>
            <person name="Tsai I.J."/>
        </authorList>
    </citation>
    <scope>NUCLEOTIDE SEQUENCE</scope>
    <source>
        <strain evidence="12">110903Hualien_Pintung</strain>
    </source>
</reference>
<keyword evidence="8" id="KW-0539">Nucleus</keyword>
<feature type="region of interest" description="Disordered" evidence="9">
    <location>
        <begin position="306"/>
        <end position="341"/>
    </location>
</feature>
<sequence>MSTPAQFTFRAVDATDDKLVRFMVAKQQLVLLAAANRRTYLSPIFIFIWLALSYLFVDYLGWWPDTRYGFIAYLRPLPALASTFMPLIYIVDWANRPSFEKLGRDAVQGEDIADFVEHYSRNPASGFWQLKINDHFVGFVAVDANDARTTKTAVLRHLFVQDPYPPTGIYHDLLAHALKHCLTVTPGLVEQVTATDCSLNPERVSEAERVVLGLNGEGYSGNDDFVLEMIVRGHGDRRRGVERTLHGWLRSRGLLPLAEVALLAPLLSKSSTQDLAPANNLMENVSFNLNLTAAQQTLRAQVPLPYEHQGSDQQRSSPAIYYDPDSGDDIDEDDPDEDLDI</sequence>
<dbReference type="Pfam" id="PF00583">
    <property type="entry name" value="Acetyltransf_1"/>
    <property type="match status" value="1"/>
</dbReference>
<dbReference type="GO" id="GO:0002098">
    <property type="term" value="P:tRNA wobble uridine modification"/>
    <property type="evidence" value="ECO:0007669"/>
    <property type="project" value="InterPro"/>
</dbReference>
<dbReference type="Proteomes" id="UP000613580">
    <property type="component" value="Unassembled WGS sequence"/>
</dbReference>
<evidence type="ECO:0000256" key="3">
    <source>
        <dbReference type="ARBA" id="ARBA00005043"/>
    </source>
</evidence>
<evidence type="ECO:0000313" key="12">
    <source>
        <dbReference type="EMBL" id="KAF7310952.1"/>
    </source>
</evidence>
<name>A0A8H6WAL3_MYCCL</name>
<dbReference type="GO" id="GO:0033588">
    <property type="term" value="C:elongator holoenzyme complex"/>
    <property type="evidence" value="ECO:0007669"/>
    <property type="project" value="InterPro"/>
</dbReference>